<organism evidence="1 2">
    <name type="scientific">Trichinella zimbabwensis</name>
    <dbReference type="NCBI Taxonomy" id="268475"/>
    <lineage>
        <taxon>Eukaryota</taxon>
        <taxon>Metazoa</taxon>
        <taxon>Ecdysozoa</taxon>
        <taxon>Nematoda</taxon>
        <taxon>Enoplea</taxon>
        <taxon>Dorylaimia</taxon>
        <taxon>Trichinellida</taxon>
        <taxon>Trichinellidae</taxon>
        <taxon>Trichinella</taxon>
    </lineage>
</organism>
<feature type="non-terminal residue" evidence="1">
    <location>
        <position position="36"/>
    </location>
</feature>
<accession>A0A0V1G371</accession>
<proteinExistence type="predicted"/>
<evidence type="ECO:0000313" key="2">
    <source>
        <dbReference type="Proteomes" id="UP000055024"/>
    </source>
</evidence>
<keyword evidence="2" id="KW-1185">Reference proteome</keyword>
<protein>
    <submittedName>
        <fullName evidence="1">Uncharacterized protein</fullName>
    </submittedName>
</protein>
<evidence type="ECO:0000313" key="1">
    <source>
        <dbReference type="EMBL" id="KRY92699.1"/>
    </source>
</evidence>
<comment type="caution">
    <text evidence="1">The sequence shown here is derived from an EMBL/GenBank/DDBJ whole genome shotgun (WGS) entry which is preliminary data.</text>
</comment>
<sequence length="36" mass="4150">LQINKYQILGKKKKAIGAKILKQKLVKKNITTSRVR</sequence>
<name>A0A0V1G371_9BILA</name>
<dbReference type="EMBL" id="JYDP01006011">
    <property type="protein sequence ID" value="KRY92699.1"/>
    <property type="molecule type" value="Genomic_DNA"/>
</dbReference>
<dbReference type="AlphaFoldDB" id="A0A0V1G371"/>
<gene>
    <name evidence="1" type="ORF">T11_12041</name>
</gene>
<dbReference type="Proteomes" id="UP000055024">
    <property type="component" value="Unassembled WGS sequence"/>
</dbReference>
<feature type="non-terminal residue" evidence="1">
    <location>
        <position position="1"/>
    </location>
</feature>
<reference evidence="1 2" key="1">
    <citation type="submission" date="2015-01" db="EMBL/GenBank/DDBJ databases">
        <title>Evolution of Trichinella species and genotypes.</title>
        <authorList>
            <person name="Korhonen P.K."/>
            <person name="Edoardo P."/>
            <person name="Giuseppe L.R."/>
            <person name="Gasser R.B."/>
        </authorList>
    </citation>
    <scope>NUCLEOTIDE SEQUENCE [LARGE SCALE GENOMIC DNA]</scope>
    <source>
        <strain evidence="1">ISS1029</strain>
    </source>
</reference>